<dbReference type="OrthoDB" id="9775208at2"/>
<dbReference type="PANTHER" id="PTHR12526">
    <property type="entry name" value="GLYCOSYLTRANSFERASE"/>
    <property type="match status" value="1"/>
</dbReference>
<protein>
    <recommendedName>
        <fullName evidence="3">Glycosyl transferase family 1 domain-containing protein</fullName>
    </recommendedName>
</protein>
<dbReference type="Gene3D" id="3.40.50.2000">
    <property type="entry name" value="Glycogen Phosphorylase B"/>
    <property type="match status" value="2"/>
</dbReference>
<dbReference type="KEGG" id="avu:BK816_03325"/>
<dbReference type="InterPro" id="IPR001296">
    <property type="entry name" value="Glyco_trans_1"/>
</dbReference>
<accession>A0A1D9MJB9</accession>
<keyword evidence="2" id="KW-0808">Transferase</keyword>
<keyword evidence="1" id="KW-0328">Glycosyltransferase</keyword>
<feature type="domain" description="Glycosyl transferase family 1" evidence="3">
    <location>
        <begin position="248"/>
        <end position="416"/>
    </location>
</feature>
<proteinExistence type="predicted"/>
<organism evidence="4 5">
    <name type="scientific">Boudabousia tangfeifanii</name>
    <dbReference type="NCBI Taxonomy" id="1912795"/>
    <lineage>
        <taxon>Bacteria</taxon>
        <taxon>Bacillati</taxon>
        <taxon>Actinomycetota</taxon>
        <taxon>Actinomycetes</taxon>
        <taxon>Actinomycetales</taxon>
        <taxon>Actinomycetaceae</taxon>
        <taxon>Boudabousia</taxon>
    </lineage>
</organism>
<reference evidence="4 5" key="1">
    <citation type="submission" date="2016-10" db="EMBL/GenBank/DDBJ databases">
        <title>Actinomyces aegypiusis sp. nov., isolated from the Aegypius monachus in Qinghai Tibet Plateau China.</title>
        <authorList>
            <person name="Wang Y."/>
        </authorList>
    </citation>
    <scope>NUCLEOTIDE SEQUENCE [LARGE SCALE GENOMIC DNA]</scope>
    <source>
        <strain evidence="4 5">VUL4_3</strain>
    </source>
</reference>
<dbReference type="GO" id="GO:0016757">
    <property type="term" value="F:glycosyltransferase activity"/>
    <property type="evidence" value="ECO:0007669"/>
    <property type="project" value="UniProtKB-KW"/>
</dbReference>
<keyword evidence="5" id="KW-1185">Reference proteome</keyword>
<dbReference type="EMBL" id="CP017812">
    <property type="protein sequence ID" value="AOZ72441.1"/>
    <property type="molecule type" value="Genomic_DNA"/>
</dbReference>
<name>A0A1D9MJB9_9ACTO</name>
<dbReference type="PANTHER" id="PTHR12526:SF629">
    <property type="entry name" value="TEICHURONIC ACID BIOSYNTHESIS GLYCOSYLTRANSFERASE TUAH-RELATED"/>
    <property type="match status" value="1"/>
</dbReference>
<evidence type="ECO:0000313" key="4">
    <source>
        <dbReference type="EMBL" id="AOZ72441.1"/>
    </source>
</evidence>
<dbReference type="Pfam" id="PF00534">
    <property type="entry name" value="Glycos_transf_1"/>
    <property type="match status" value="1"/>
</dbReference>
<dbReference type="Proteomes" id="UP000176288">
    <property type="component" value="Chromosome"/>
</dbReference>
<evidence type="ECO:0000313" key="5">
    <source>
        <dbReference type="Proteomes" id="UP000176288"/>
    </source>
</evidence>
<evidence type="ECO:0000259" key="3">
    <source>
        <dbReference type="Pfam" id="PF00534"/>
    </source>
</evidence>
<sequence>MSSVKVGLSLNCSTKSENRMSSKKMLLVFTDSYPYDVGEEFFEQEIEYQARNFDKILIVSQRVPVDAKQTRSLPDNASAKILPPVLNSGWLIRLMKNFFSIVGTKEPIFNARRWKNPVNALQDLKFASKLIDMRRELPDVLQPSDFAGFEDIVIYSYWFFTGVGLGAYLRDTLLKDKNVTIVSRAHAYDVDEKDAPFGFIPARSYLLSKADIVFPISNYASDFLQKVKVSPKAEIEVARLGVPAVNHKIRENSHPFTIVSCSHLAPYKRVDLLLQAVSVLQSRGYEVFWEHIGESDPNRLNAIKALARDTLKADTYLFRGYLANQEVRNLYESQPYSIFANVSDGEGVPVSIMEALASGLPVLATDAGGTRELVHDGINGWIIPVDTTPAQIADSVEKILEIPALEYQKISKSAIKTWDEMANAAKQYSRMAMRLSDLASN</sequence>
<dbReference type="AlphaFoldDB" id="A0A1D9MJB9"/>
<dbReference type="SUPFAM" id="SSF53756">
    <property type="entry name" value="UDP-Glycosyltransferase/glycogen phosphorylase"/>
    <property type="match status" value="1"/>
</dbReference>
<evidence type="ECO:0000256" key="1">
    <source>
        <dbReference type="ARBA" id="ARBA00022676"/>
    </source>
</evidence>
<dbReference type="STRING" id="1912795.BK816_03325"/>
<gene>
    <name evidence="4" type="ORF">BK816_03325</name>
</gene>
<evidence type="ECO:0000256" key="2">
    <source>
        <dbReference type="ARBA" id="ARBA00022679"/>
    </source>
</evidence>